<evidence type="ECO:0000313" key="9">
    <source>
        <dbReference type="EMBL" id="OKL55180.1"/>
    </source>
</evidence>
<keyword evidence="10" id="KW-1185">Reference proteome</keyword>
<comment type="caution">
    <text evidence="9">The sequence shown here is derived from an EMBL/GenBank/DDBJ whole genome shotgun (WGS) entry which is preliminary data.</text>
</comment>
<dbReference type="GO" id="GO:0043190">
    <property type="term" value="C:ATP-binding cassette (ABC) transporter complex"/>
    <property type="evidence" value="ECO:0007669"/>
    <property type="project" value="InterPro"/>
</dbReference>
<name>A0A1Q5Q6C3_9ACTO</name>
<dbReference type="Gene3D" id="1.10.3720.10">
    <property type="entry name" value="MetI-like"/>
    <property type="match status" value="1"/>
</dbReference>
<evidence type="ECO:0000256" key="1">
    <source>
        <dbReference type="ARBA" id="ARBA00004651"/>
    </source>
</evidence>
<dbReference type="STRING" id="208480.SAMN02910418_01654"/>
<comment type="subcellular location">
    <subcellularLocation>
        <location evidence="1 7">Cell membrane</location>
        <topology evidence="1 7">Multi-pass membrane protein</topology>
    </subcellularLocation>
</comment>
<dbReference type="InterPro" id="IPR035906">
    <property type="entry name" value="MetI-like_sf"/>
</dbReference>
<evidence type="ECO:0000256" key="3">
    <source>
        <dbReference type="ARBA" id="ARBA00022475"/>
    </source>
</evidence>
<evidence type="ECO:0000256" key="4">
    <source>
        <dbReference type="ARBA" id="ARBA00022692"/>
    </source>
</evidence>
<dbReference type="Proteomes" id="UP000185628">
    <property type="component" value="Unassembled WGS sequence"/>
</dbReference>
<comment type="similarity">
    <text evidence="7">Belongs to the binding-protein-dependent transport system permease family.</text>
</comment>
<dbReference type="NCBIfam" id="TIGR01726">
    <property type="entry name" value="HEQRo_perm_3TM"/>
    <property type="match status" value="1"/>
</dbReference>
<dbReference type="PANTHER" id="PTHR30614">
    <property type="entry name" value="MEMBRANE COMPONENT OF AMINO ACID ABC TRANSPORTER"/>
    <property type="match status" value="1"/>
</dbReference>
<dbReference type="GO" id="GO:0006865">
    <property type="term" value="P:amino acid transport"/>
    <property type="evidence" value="ECO:0007669"/>
    <property type="project" value="TreeGrafter"/>
</dbReference>
<proteinExistence type="inferred from homology"/>
<keyword evidence="5 7" id="KW-1133">Transmembrane helix</keyword>
<dbReference type="RefSeq" id="WP_073715406.1">
    <property type="nucleotide sequence ID" value="NZ_MQVR01000001.1"/>
</dbReference>
<dbReference type="InterPro" id="IPR043429">
    <property type="entry name" value="ArtM/GltK/GlnP/TcyL/YhdX-like"/>
</dbReference>
<keyword evidence="2 7" id="KW-0813">Transport</keyword>
<keyword evidence="6 7" id="KW-0472">Membrane</keyword>
<dbReference type="CDD" id="cd06261">
    <property type="entry name" value="TM_PBP2"/>
    <property type="match status" value="1"/>
</dbReference>
<feature type="transmembrane region" description="Helical" evidence="7">
    <location>
        <begin position="145"/>
        <end position="164"/>
    </location>
</feature>
<dbReference type="InterPro" id="IPR000515">
    <property type="entry name" value="MetI-like"/>
</dbReference>
<keyword evidence="3" id="KW-1003">Cell membrane</keyword>
<feature type="domain" description="ABC transmembrane type-1" evidence="8">
    <location>
        <begin position="69"/>
        <end position="264"/>
    </location>
</feature>
<protein>
    <submittedName>
        <fullName evidence="9">Amino acid ABC transporter permease</fullName>
    </submittedName>
</protein>
<reference evidence="10" key="1">
    <citation type="submission" date="2016-12" db="EMBL/GenBank/DDBJ databases">
        <authorList>
            <person name="Meng X."/>
        </authorList>
    </citation>
    <scope>NUCLEOTIDE SEQUENCE [LARGE SCALE GENOMIC DNA]</scope>
    <source>
        <strain evidence="10">DSM 19116</strain>
    </source>
</reference>
<keyword evidence="4 7" id="KW-0812">Transmembrane</keyword>
<evidence type="ECO:0000313" key="10">
    <source>
        <dbReference type="Proteomes" id="UP000185628"/>
    </source>
</evidence>
<accession>A0A1Q5Q6C3</accession>
<sequence>MSQIQNLFDVPGPKGRRNLAILNTLGLVFVLGILAAIIVILVNKGQLAPAAWKPFFTADVWVEYLVPGLIATLKAAVIAIVASNIVGLLLGIGRLSSIALIRWLAGVIVEFFRAVPVLVMMIFFYFTLSLLANSTTLFSSDDAPFLGVVLGLTLYNGSVIAELVRSGVRNLPKGQREAGKAIGLRHGQLLRSIELPQALVAMMPAMVSQLVVILKDTALGYIVVYPELLRQAKLVGTTYSNLLPALIVAALIFIIVNTILGATANWLQRKLSSRTAGGAMAADAEMVTDVDPSVMVEGD</sequence>
<evidence type="ECO:0000259" key="8">
    <source>
        <dbReference type="PROSITE" id="PS50928"/>
    </source>
</evidence>
<dbReference type="GO" id="GO:0022857">
    <property type="term" value="F:transmembrane transporter activity"/>
    <property type="evidence" value="ECO:0007669"/>
    <property type="project" value="InterPro"/>
</dbReference>
<evidence type="ECO:0000256" key="2">
    <source>
        <dbReference type="ARBA" id="ARBA00022448"/>
    </source>
</evidence>
<dbReference type="Pfam" id="PF00528">
    <property type="entry name" value="BPD_transp_1"/>
    <property type="match status" value="1"/>
</dbReference>
<evidence type="ECO:0000256" key="5">
    <source>
        <dbReference type="ARBA" id="ARBA00022989"/>
    </source>
</evidence>
<gene>
    <name evidence="9" type="ORF">BSZ39_00310</name>
</gene>
<dbReference type="OrthoDB" id="3181282at2"/>
<evidence type="ECO:0000256" key="6">
    <source>
        <dbReference type="ARBA" id="ARBA00023136"/>
    </source>
</evidence>
<organism evidence="9 10">
    <name type="scientific">Bowdeniella nasicola</name>
    <dbReference type="NCBI Taxonomy" id="208480"/>
    <lineage>
        <taxon>Bacteria</taxon>
        <taxon>Bacillati</taxon>
        <taxon>Actinomycetota</taxon>
        <taxon>Actinomycetes</taxon>
        <taxon>Actinomycetales</taxon>
        <taxon>Actinomycetaceae</taxon>
        <taxon>Bowdeniella</taxon>
    </lineage>
</organism>
<evidence type="ECO:0000256" key="7">
    <source>
        <dbReference type="RuleBase" id="RU363032"/>
    </source>
</evidence>
<feature type="transmembrane region" description="Helical" evidence="7">
    <location>
        <begin position="242"/>
        <end position="267"/>
    </location>
</feature>
<dbReference type="PROSITE" id="PS50928">
    <property type="entry name" value="ABC_TM1"/>
    <property type="match status" value="1"/>
</dbReference>
<dbReference type="AlphaFoldDB" id="A0A1Q5Q6C3"/>
<feature type="transmembrane region" description="Helical" evidence="7">
    <location>
        <begin position="103"/>
        <end position="125"/>
    </location>
</feature>
<dbReference type="PANTHER" id="PTHR30614:SF21">
    <property type="entry name" value="AMINO ACID ABC TRANSPORTER PERMEASE"/>
    <property type="match status" value="1"/>
</dbReference>
<dbReference type="SUPFAM" id="SSF161098">
    <property type="entry name" value="MetI-like"/>
    <property type="match status" value="1"/>
</dbReference>
<dbReference type="EMBL" id="MQVR01000001">
    <property type="protein sequence ID" value="OKL55180.1"/>
    <property type="molecule type" value="Genomic_DNA"/>
</dbReference>
<dbReference type="InterPro" id="IPR010065">
    <property type="entry name" value="AA_ABC_transptr_permease_3TM"/>
</dbReference>
<feature type="transmembrane region" description="Helical" evidence="7">
    <location>
        <begin position="21"/>
        <end position="44"/>
    </location>
</feature>
<feature type="transmembrane region" description="Helical" evidence="7">
    <location>
        <begin position="64"/>
        <end position="91"/>
    </location>
</feature>